<protein>
    <recommendedName>
        <fullName evidence="4">Complement component 1 Q subcomponent-binding protein, mitochondrial</fullName>
    </recommendedName>
</protein>
<organism evidence="2 3">
    <name type="scientific">Varroa destructor</name>
    <name type="common">Honeybee mite</name>
    <dbReference type="NCBI Taxonomy" id="109461"/>
    <lineage>
        <taxon>Eukaryota</taxon>
        <taxon>Metazoa</taxon>
        <taxon>Ecdysozoa</taxon>
        <taxon>Arthropoda</taxon>
        <taxon>Chelicerata</taxon>
        <taxon>Arachnida</taxon>
        <taxon>Acari</taxon>
        <taxon>Parasitiformes</taxon>
        <taxon>Mesostigmata</taxon>
        <taxon>Gamasina</taxon>
        <taxon>Dermanyssoidea</taxon>
        <taxon>Varroidae</taxon>
        <taxon>Varroa</taxon>
    </lineage>
</organism>
<dbReference type="FunCoup" id="A0A7M7MCU1">
    <property type="interactions" value="1320"/>
</dbReference>
<dbReference type="SUPFAM" id="SSF54529">
    <property type="entry name" value="Mitochondrial glycoprotein MAM33-like"/>
    <property type="match status" value="1"/>
</dbReference>
<evidence type="ECO:0000256" key="1">
    <source>
        <dbReference type="ARBA" id="ARBA00005457"/>
    </source>
</evidence>
<dbReference type="Pfam" id="PF02330">
    <property type="entry name" value="MAM33"/>
    <property type="match status" value="1"/>
</dbReference>
<dbReference type="InterPro" id="IPR036561">
    <property type="entry name" value="MAM33_sf"/>
</dbReference>
<dbReference type="Proteomes" id="UP000594260">
    <property type="component" value="Unplaced"/>
</dbReference>
<proteinExistence type="inferred from homology"/>
<sequence>MMSRAVVSCGRFMALQARFGVVNGMARSVAPREIRPSMIAFYSTKTKGDQELSSFLSDEIIAERKARKHDAMPKVEGFDMKTKGSEVTLVRKFNDEMITVALNVNHTVDAEDVSSTQSGEATESGEMLSKPNFDVTIEKAGQKLVLSCAYASDPSADQDGYEDLFQIVEFSMHTGEELQDSDYSVSGDIMDGHLYDLLMNLLEERGVTNEFAEQLIDLSTSYEHGLYINLLEKLRDFVSK</sequence>
<dbReference type="CTD" id="37006"/>
<dbReference type="OrthoDB" id="278212at2759"/>
<keyword evidence="3" id="KW-1185">Reference proteome</keyword>
<dbReference type="InParanoid" id="A0A7M7MCU1"/>
<reference evidence="2" key="1">
    <citation type="submission" date="2021-01" db="UniProtKB">
        <authorList>
            <consortium name="EnsemblMetazoa"/>
        </authorList>
    </citation>
    <scope>IDENTIFICATION</scope>
</reference>
<dbReference type="GeneID" id="111252771"/>
<dbReference type="RefSeq" id="XP_022666911.1">
    <property type="nucleotide sequence ID" value="XM_022811176.1"/>
</dbReference>
<name>A0A7M7MCU1_VARDE</name>
<dbReference type="EnsemblMetazoa" id="XM_022811176">
    <property type="protein sequence ID" value="XP_022666911"/>
    <property type="gene ID" value="LOC111252771"/>
</dbReference>
<dbReference type="Gene3D" id="3.10.280.10">
    <property type="entry name" value="Mitochondrial glycoprotein"/>
    <property type="match status" value="1"/>
</dbReference>
<dbReference type="PANTHER" id="PTHR10826">
    <property type="entry name" value="COMPLEMENT COMPONENT 1"/>
    <property type="match status" value="1"/>
</dbReference>
<evidence type="ECO:0008006" key="4">
    <source>
        <dbReference type="Google" id="ProtNLM"/>
    </source>
</evidence>
<dbReference type="KEGG" id="vde:111252771"/>
<dbReference type="InterPro" id="IPR003428">
    <property type="entry name" value="MAM33"/>
</dbReference>
<dbReference type="PANTHER" id="PTHR10826:SF1">
    <property type="entry name" value="COMPLEMENT COMPONENT 1 Q SUBCOMPONENT-BINDING PROTEIN, MITOCHONDRIAL"/>
    <property type="match status" value="1"/>
</dbReference>
<evidence type="ECO:0000313" key="2">
    <source>
        <dbReference type="EnsemblMetazoa" id="XP_022666911"/>
    </source>
</evidence>
<dbReference type="GO" id="GO:0005759">
    <property type="term" value="C:mitochondrial matrix"/>
    <property type="evidence" value="ECO:0007669"/>
    <property type="project" value="InterPro"/>
</dbReference>
<evidence type="ECO:0000313" key="3">
    <source>
        <dbReference type="Proteomes" id="UP000594260"/>
    </source>
</evidence>
<accession>A0A7M7MCU1</accession>
<dbReference type="AlphaFoldDB" id="A0A7M7MCU1"/>
<comment type="similarity">
    <text evidence="1">Belongs to the MAM33 family.</text>
</comment>
<dbReference type="GO" id="GO:0042256">
    <property type="term" value="P:cytosolic ribosome assembly"/>
    <property type="evidence" value="ECO:0007669"/>
    <property type="project" value="TreeGrafter"/>
</dbReference>
<dbReference type="OMA" id="YEHTAYV"/>